<dbReference type="NCBIfam" id="TIGR00229">
    <property type="entry name" value="sensory_box"/>
    <property type="match status" value="1"/>
</dbReference>
<dbReference type="Proteomes" id="UP000001683">
    <property type="component" value="Chromosome"/>
</dbReference>
<sequence>MRSVFLRINSLFGGPSLKSQRPYFQKGKYINQIDTNRILDSLFDAVLVINHSGVITYINKVVEQVLKIEGETLVGYDYRELLKYSYTYEFENFSIFETALSERKAVHDKELHLIDSENNEVIIKGNTYPIYEGENFLGVIGVFRDITREKEYQEQTKRWEEKFTQAEKLAIVGEMAAGTAHEIKNPLATIKGFLQLLESNELPESKRKEYLATITDEVNRMEQLVKEFLHLSKPSNQEEHETNETVSLCKVFQKTLIFFSPQFKNKKVMLNIKCPGHPIYLRGKSDKLQQVFINLIKNSLEAMEKIPQDCRKLTIKVDIYKSNNKDDKNEKVILEFIDTGPGIPKNIMNKLFSPFATTKVRGTGLGLPVSIQIIQNLGGYLVAENSPLRGACFRIELPLYDVDGVNSICRNVYIPYCERVADYDKPD</sequence>
<evidence type="ECO:0000313" key="12">
    <source>
        <dbReference type="EMBL" id="ACB83675.1"/>
    </source>
</evidence>
<evidence type="ECO:0000256" key="4">
    <source>
        <dbReference type="ARBA" id="ARBA00022679"/>
    </source>
</evidence>
<feature type="domain" description="PAC" evidence="11">
    <location>
        <begin position="107"/>
        <end position="158"/>
    </location>
</feature>
<dbReference type="InterPro" id="IPR005467">
    <property type="entry name" value="His_kinase_dom"/>
</dbReference>
<dbReference type="AlphaFoldDB" id="B2A3P9"/>
<dbReference type="CDD" id="cd00130">
    <property type="entry name" value="PAS"/>
    <property type="match status" value="1"/>
</dbReference>
<dbReference type="InterPro" id="IPR013767">
    <property type="entry name" value="PAS_fold"/>
</dbReference>
<evidence type="ECO:0000256" key="6">
    <source>
        <dbReference type="ARBA" id="ARBA00022777"/>
    </source>
</evidence>
<gene>
    <name evidence="12" type="ordered locus">Nther_0076</name>
</gene>
<keyword evidence="3" id="KW-0597">Phosphoprotein</keyword>
<dbReference type="GO" id="GO:0006355">
    <property type="term" value="P:regulation of DNA-templated transcription"/>
    <property type="evidence" value="ECO:0007669"/>
    <property type="project" value="InterPro"/>
</dbReference>
<evidence type="ECO:0000259" key="10">
    <source>
        <dbReference type="PROSITE" id="PS50112"/>
    </source>
</evidence>
<dbReference type="InterPro" id="IPR036097">
    <property type="entry name" value="HisK_dim/P_sf"/>
</dbReference>
<dbReference type="SMART" id="SM00388">
    <property type="entry name" value="HisKA"/>
    <property type="match status" value="1"/>
</dbReference>
<keyword evidence="4" id="KW-0808">Transferase</keyword>
<dbReference type="InterPro" id="IPR000014">
    <property type="entry name" value="PAS"/>
</dbReference>
<dbReference type="InterPro" id="IPR003594">
    <property type="entry name" value="HATPase_dom"/>
</dbReference>
<dbReference type="FunCoup" id="B2A3P9">
    <property type="interactions" value="218"/>
</dbReference>
<dbReference type="PRINTS" id="PR00344">
    <property type="entry name" value="BCTRLSENSOR"/>
</dbReference>
<comment type="catalytic activity">
    <reaction evidence="1">
        <text>ATP + protein L-histidine = ADP + protein N-phospho-L-histidine.</text>
        <dbReference type="EC" id="2.7.13.3"/>
    </reaction>
</comment>
<dbReference type="PROSITE" id="PS50113">
    <property type="entry name" value="PAC"/>
    <property type="match status" value="1"/>
</dbReference>
<evidence type="ECO:0000259" key="11">
    <source>
        <dbReference type="PROSITE" id="PS50113"/>
    </source>
</evidence>
<dbReference type="Pfam" id="PF00512">
    <property type="entry name" value="HisKA"/>
    <property type="match status" value="1"/>
</dbReference>
<dbReference type="InterPro" id="IPR003661">
    <property type="entry name" value="HisK_dim/P_dom"/>
</dbReference>
<dbReference type="Gene3D" id="1.10.287.130">
    <property type="match status" value="1"/>
</dbReference>
<dbReference type="PROSITE" id="PS50112">
    <property type="entry name" value="PAS"/>
    <property type="match status" value="1"/>
</dbReference>
<organism evidence="12 13">
    <name type="scientific">Natranaerobius thermophilus (strain ATCC BAA-1301 / DSM 18059 / JW/NM-WN-LF)</name>
    <dbReference type="NCBI Taxonomy" id="457570"/>
    <lineage>
        <taxon>Bacteria</taxon>
        <taxon>Bacillati</taxon>
        <taxon>Bacillota</taxon>
        <taxon>Clostridia</taxon>
        <taxon>Natranaerobiales</taxon>
        <taxon>Natranaerobiaceae</taxon>
        <taxon>Natranaerobius</taxon>
    </lineage>
</organism>
<feature type="domain" description="Histidine kinase" evidence="9">
    <location>
        <begin position="178"/>
        <end position="401"/>
    </location>
</feature>
<keyword evidence="13" id="KW-1185">Reference proteome</keyword>
<evidence type="ECO:0000256" key="8">
    <source>
        <dbReference type="ARBA" id="ARBA00023012"/>
    </source>
</evidence>
<evidence type="ECO:0000259" key="9">
    <source>
        <dbReference type="PROSITE" id="PS50109"/>
    </source>
</evidence>
<name>B2A3P9_NATTJ</name>
<feature type="domain" description="PAS" evidence="10">
    <location>
        <begin position="31"/>
        <end position="103"/>
    </location>
</feature>
<dbReference type="SUPFAM" id="SSF55874">
    <property type="entry name" value="ATPase domain of HSP90 chaperone/DNA topoisomerase II/histidine kinase"/>
    <property type="match status" value="1"/>
</dbReference>
<dbReference type="InterPro" id="IPR036890">
    <property type="entry name" value="HATPase_C_sf"/>
</dbReference>
<evidence type="ECO:0000256" key="5">
    <source>
        <dbReference type="ARBA" id="ARBA00022741"/>
    </source>
</evidence>
<dbReference type="Pfam" id="PF02518">
    <property type="entry name" value="HATPase_c"/>
    <property type="match status" value="1"/>
</dbReference>
<evidence type="ECO:0000256" key="2">
    <source>
        <dbReference type="ARBA" id="ARBA00012438"/>
    </source>
</evidence>
<protein>
    <recommendedName>
        <fullName evidence="2">histidine kinase</fullName>
        <ecNumber evidence="2">2.7.13.3</ecNumber>
    </recommendedName>
</protein>
<keyword evidence="6 12" id="KW-0418">Kinase</keyword>
<dbReference type="STRING" id="457570.Nther_0076"/>
<accession>B2A3P9</accession>
<dbReference type="InterPro" id="IPR035965">
    <property type="entry name" value="PAS-like_dom_sf"/>
</dbReference>
<reference evidence="12 13" key="1">
    <citation type="submission" date="2008-04" db="EMBL/GenBank/DDBJ databases">
        <title>Complete sequence of chromosome of Natranaerobius thermophilus JW/NM-WN-LF.</title>
        <authorList>
            <consortium name="US DOE Joint Genome Institute"/>
            <person name="Copeland A."/>
            <person name="Lucas S."/>
            <person name="Lapidus A."/>
            <person name="Glavina del Rio T."/>
            <person name="Dalin E."/>
            <person name="Tice H."/>
            <person name="Bruce D."/>
            <person name="Goodwin L."/>
            <person name="Pitluck S."/>
            <person name="Chertkov O."/>
            <person name="Brettin T."/>
            <person name="Detter J.C."/>
            <person name="Han C."/>
            <person name="Kuske C.R."/>
            <person name="Schmutz J."/>
            <person name="Larimer F."/>
            <person name="Land M."/>
            <person name="Hauser L."/>
            <person name="Kyrpides N."/>
            <person name="Lykidis A."/>
            <person name="Mesbah N.M."/>
            <person name="Wiegel J."/>
        </authorList>
    </citation>
    <scope>NUCLEOTIDE SEQUENCE [LARGE SCALE GENOMIC DNA]</scope>
    <source>
        <strain evidence="13">ATCC BAA-1301 / DSM 18059 / JW/NM-WN-LF</strain>
    </source>
</reference>
<dbReference type="PANTHER" id="PTHR43065">
    <property type="entry name" value="SENSOR HISTIDINE KINASE"/>
    <property type="match status" value="1"/>
</dbReference>
<evidence type="ECO:0000256" key="1">
    <source>
        <dbReference type="ARBA" id="ARBA00000085"/>
    </source>
</evidence>
<dbReference type="GO" id="GO:0000155">
    <property type="term" value="F:phosphorelay sensor kinase activity"/>
    <property type="evidence" value="ECO:0007669"/>
    <property type="project" value="InterPro"/>
</dbReference>
<dbReference type="Gene3D" id="3.30.565.10">
    <property type="entry name" value="Histidine kinase-like ATPase, C-terminal domain"/>
    <property type="match status" value="1"/>
</dbReference>
<keyword evidence="8" id="KW-0902">Two-component regulatory system</keyword>
<keyword evidence="7" id="KW-0067">ATP-binding</keyword>
<dbReference type="Pfam" id="PF00989">
    <property type="entry name" value="PAS"/>
    <property type="match status" value="1"/>
</dbReference>
<dbReference type="InterPro" id="IPR000700">
    <property type="entry name" value="PAS-assoc_C"/>
</dbReference>
<dbReference type="PANTHER" id="PTHR43065:SF10">
    <property type="entry name" value="PEROXIDE STRESS-ACTIVATED HISTIDINE KINASE MAK3"/>
    <property type="match status" value="1"/>
</dbReference>
<dbReference type="EC" id="2.7.13.3" evidence="2"/>
<keyword evidence="5" id="KW-0547">Nucleotide-binding</keyword>
<dbReference type="InParanoid" id="B2A3P9"/>
<dbReference type="SUPFAM" id="SSF55785">
    <property type="entry name" value="PYP-like sensor domain (PAS domain)"/>
    <property type="match status" value="1"/>
</dbReference>
<dbReference type="SUPFAM" id="SSF47384">
    <property type="entry name" value="Homodimeric domain of signal transducing histidine kinase"/>
    <property type="match status" value="1"/>
</dbReference>
<proteinExistence type="predicted"/>
<evidence type="ECO:0000256" key="3">
    <source>
        <dbReference type="ARBA" id="ARBA00022553"/>
    </source>
</evidence>
<dbReference type="KEGG" id="nth:Nther_0076"/>
<dbReference type="Gene3D" id="3.30.450.20">
    <property type="entry name" value="PAS domain"/>
    <property type="match status" value="1"/>
</dbReference>
<dbReference type="GO" id="GO:0005524">
    <property type="term" value="F:ATP binding"/>
    <property type="evidence" value="ECO:0007669"/>
    <property type="project" value="UniProtKB-KW"/>
</dbReference>
<evidence type="ECO:0000313" key="13">
    <source>
        <dbReference type="Proteomes" id="UP000001683"/>
    </source>
</evidence>
<evidence type="ECO:0000256" key="7">
    <source>
        <dbReference type="ARBA" id="ARBA00022840"/>
    </source>
</evidence>
<dbReference type="EMBL" id="CP001034">
    <property type="protein sequence ID" value="ACB83675.1"/>
    <property type="molecule type" value="Genomic_DNA"/>
</dbReference>
<dbReference type="eggNOG" id="COG4191">
    <property type="taxonomic scope" value="Bacteria"/>
</dbReference>
<dbReference type="CDD" id="cd00082">
    <property type="entry name" value="HisKA"/>
    <property type="match status" value="1"/>
</dbReference>
<dbReference type="PROSITE" id="PS50109">
    <property type="entry name" value="HIS_KIN"/>
    <property type="match status" value="1"/>
</dbReference>
<dbReference type="HOGENOM" id="CLU_000445_114_39_9"/>
<reference evidence="12 13" key="2">
    <citation type="journal article" date="2011" name="J. Bacteriol.">
        <title>Complete genome sequence of the anaerobic, halophilic alkalithermophile Natranaerobius thermophilus JW/NM-WN-LF.</title>
        <authorList>
            <person name="Zhao B."/>
            <person name="Mesbah N.M."/>
            <person name="Dalin E."/>
            <person name="Goodwin L."/>
            <person name="Nolan M."/>
            <person name="Pitluck S."/>
            <person name="Chertkov O."/>
            <person name="Brettin T.S."/>
            <person name="Han J."/>
            <person name="Larimer F.W."/>
            <person name="Land M.L."/>
            <person name="Hauser L."/>
            <person name="Kyrpides N."/>
            <person name="Wiegel J."/>
        </authorList>
    </citation>
    <scope>NUCLEOTIDE SEQUENCE [LARGE SCALE GENOMIC DNA]</scope>
    <source>
        <strain evidence="13">ATCC BAA-1301 / DSM 18059 / JW/NM-WN-LF</strain>
    </source>
</reference>
<dbReference type="InterPro" id="IPR004358">
    <property type="entry name" value="Sig_transdc_His_kin-like_C"/>
</dbReference>
<dbReference type="SMART" id="SM00387">
    <property type="entry name" value="HATPase_c"/>
    <property type="match status" value="1"/>
</dbReference>